<dbReference type="Pfam" id="PF00535">
    <property type="entry name" value="Glycos_transf_2"/>
    <property type="match status" value="1"/>
</dbReference>
<dbReference type="Proteomes" id="UP000029525">
    <property type="component" value="Unassembled WGS sequence"/>
</dbReference>
<dbReference type="GO" id="GO:0016758">
    <property type="term" value="F:hexosyltransferase activity"/>
    <property type="evidence" value="ECO:0007669"/>
    <property type="project" value="UniProtKB-ARBA"/>
</dbReference>
<dbReference type="InterPro" id="IPR029044">
    <property type="entry name" value="Nucleotide-diphossugar_trans"/>
</dbReference>
<comment type="caution">
    <text evidence="2">The sequence shown here is derived from an EMBL/GenBank/DDBJ whole genome shotgun (WGS) entry which is preliminary data.</text>
</comment>
<sequence>MMITVFTPTYNRGNLLKRLYDSLCNQSFKDFEWLIVDDGSKDDTETVIANFIAQQKLVINYLKQENGGKHRAINKGVKEAKGEYFFIADSDDKLPKEALMLVVEEFKKIEGTEKISGICGLDADFNGKLIGSGFPKEEINCNPKEISYKYGVQGDLKEVFRTSVLREYPFPEYECEKFCPEVLVWFRIAQNYDMHFFNKVIYEVEYQPDGITKGITLARINSPMATKQTYLEMAHYDLPLRIKIKSWINYWRFHSCIDNLIVKDKGIPIWAYIFKPLGYFMHLKDNKLVK</sequence>
<name>A0A096BLM5_9BACT</name>
<dbReference type="Gene3D" id="3.90.550.10">
    <property type="entry name" value="Spore Coat Polysaccharide Biosynthesis Protein SpsA, Chain A"/>
    <property type="match status" value="1"/>
</dbReference>
<organism evidence="2 3">
    <name type="scientific">Prevotella bivia DNF00320</name>
    <dbReference type="NCBI Taxonomy" id="1401068"/>
    <lineage>
        <taxon>Bacteria</taxon>
        <taxon>Pseudomonadati</taxon>
        <taxon>Bacteroidota</taxon>
        <taxon>Bacteroidia</taxon>
        <taxon>Bacteroidales</taxon>
        <taxon>Prevotellaceae</taxon>
        <taxon>Prevotella</taxon>
    </lineage>
</organism>
<evidence type="ECO:0000313" key="2">
    <source>
        <dbReference type="EMBL" id="KGF43607.1"/>
    </source>
</evidence>
<dbReference type="RefSeq" id="WP_196246880.1">
    <property type="nucleotide sequence ID" value="NZ_JRNQ01000073.1"/>
</dbReference>
<dbReference type="EMBL" id="JRNQ01000073">
    <property type="protein sequence ID" value="KGF43607.1"/>
    <property type="molecule type" value="Genomic_DNA"/>
</dbReference>
<dbReference type="CDD" id="cd00761">
    <property type="entry name" value="Glyco_tranf_GTA_type"/>
    <property type="match status" value="1"/>
</dbReference>
<dbReference type="AlphaFoldDB" id="A0A096BLM5"/>
<evidence type="ECO:0000313" key="3">
    <source>
        <dbReference type="Proteomes" id="UP000029525"/>
    </source>
</evidence>
<keyword evidence="2" id="KW-0808">Transferase</keyword>
<dbReference type="PANTHER" id="PTHR22916">
    <property type="entry name" value="GLYCOSYLTRANSFERASE"/>
    <property type="match status" value="1"/>
</dbReference>
<protein>
    <submittedName>
        <fullName evidence="2">Glycosyl transferase</fullName>
    </submittedName>
</protein>
<evidence type="ECO:0000259" key="1">
    <source>
        <dbReference type="Pfam" id="PF00535"/>
    </source>
</evidence>
<feature type="domain" description="Glycosyltransferase 2-like" evidence="1">
    <location>
        <begin position="4"/>
        <end position="108"/>
    </location>
</feature>
<dbReference type="SUPFAM" id="SSF53448">
    <property type="entry name" value="Nucleotide-diphospho-sugar transferases"/>
    <property type="match status" value="1"/>
</dbReference>
<reference evidence="2 3" key="1">
    <citation type="submission" date="2014-07" db="EMBL/GenBank/DDBJ databases">
        <authorList>
            <person name="McCorrison J."/>
            <person name="Sanka R."/>
            <person name="Torralba M."/>
            <person name="Gillis M."/>
            <person name="Haft D.H."/>
            <person name="Methe B."/>
            <person name="Sutton G."/>
            <person name="Nelson K.E."/>
        </authorList>
    </citation>
    <scope>NUCLEOTIDE SEQUENCE [LARGE SCALE GENOMIC DNA]</scope>
    <source>
        <strain evidence="2 3">DNF00320</strain>
    </source>
</reference>
<proteinExistence type="predicted"/>
<gene>
    <name evidence="2" type="ORF">HMPREF0647_09620</name>
</gene>
<dbReference type="InterPro" id="IPR001173">
    <property type="entry name" value="Glyco_trans_2-like"/>
</dbReference>
<accession>A0A096BLM5</accession>
<dbReference type="PANTHER" id="PTHR22916:SF3">
    <property type="entry name" value="UDP-GLCNAC:BETAGAL BETA-1,3-N-ACETYLGLUCOSAMINYLTRANSFERASE-LIKE PROTEIN 1"/>
    <property type="match status" value="1"/>
</dbReference>